<keyword evidence="3" id="KW-0812">Transmembrane</keyword>
<evidence type="ECO:0000313" key="5">
    <source>
        <dbReference type="Proteomes" id="UP000005408"/>
    </source>
</evidence>
<keyword evidence="3" id="KW-0472">Membrane</keyword>
<protein>
    <recommendedName>
        <fullName evidence="6">D-beta-hydroxybutyrate dehydrogenase, mitochondrial</fullName>
    </recommendedName>
</protein>
<evidence type="ECO:0000313" key="4">
    <source>
        <dbReference type="EnsemblMetazoa" id="G4578.1:cds"/>
    </source>
</evidence>
<accession>A0A8W8N6M2</accession>
<dbReference type="Gene3D" id="3.40.50.720">
    <property type="entry name" value="NAD(P)-binding Rossmann-like Domain"/>
    <property type="match status" value="1"/>
</dbReference>
<evidence type="ECO:0000256" key="3">
    <source>
        <dbReference type="SAM" id="Phobius"/>
    </source>
</evidence>
<dbReference type="AlphaFoldDB" id="A0A8W8N6M2"/>
<comment type="similarity">
    <text evidence="2">Belongs to the short-chain dehydrogenases/reductases (SDR) family.</text>
</comment>
<dbReference type="GO" id="GO:0016491">
    <property type="term" value="F:oxidoreductase activity"/>
    <property type="evidence" value="ECO:0007669"/>
    <property type="project" value="UniProtKB-KW"/>
</dbReference>
<dbReference type="Proteomes" id="UP000005408">
    <property type="component" value="Unassembled WGS sequence"/>
</dbReference>
<dbReference type="PRINTS" id="PR00080">
    <property type="entry name" value="SDRFAMILY"/>
</dbReference>
<evidence type="ECO:0000256" key="1">
    <source>
        <dbReference type="ARBA" id="ARBA00023002"/>
    </source>
</evidence>
<proteinExistence type="inferred from homology"/>
<name>A0A8W8N6M2_MAGGI</name>
<dbReference type="PRINTS" id="PR00081">
    <property type="entry name" value="GDHRDH"/>
</dbReference>
<evidence type="ECO:0008006" key="6">
    <source>
        <dbReference type="Google" id="ProtNLM"/>
    </source>
</evidence>
<feature type="transmembrane region" description="Helical" evidence="3">
    <location>
        <begin position="16"/>
        <end position="34"/>
    </location>
</feature>
<dbReference type="InterPro" id="IPR036291">
    <property type="entry name" value="NAD(P)-bd_dom_sf"/>
</dbReference>
<keyword evidence="1" id="KW-0560">Oxidoreductase</keyword>
<dbReference type="GO" id="GO:0008202">
    <property type="term" value="P:steroid metabolic process"/>
    <property type="evidence" value="ECO:0007669"/>
    <property type="project" value="TreeGrafter"/>
</dbReference>
<evidence type="ECO:0000256" key="2">
    <source>
        <dbReference type="RuleBase" id="RU000363"/>
    </source>
</evidence>
<sequence>MFGQIFTKKVLKHSSMFVQIALVVFVVVVYYFGFEWRGKHMIRIQGQGVFVTGCDSGFGHEVVKRLDKIGFTVFAGCLHPDGEGAKALRDTCSEYLHIVKLDVTKADDIEKAREYVEKVHQETGCGLWGVVNNAGIDLYGDVEFLTLDLYRRVADVNLFGTISVTKTFLPLIRKSKGRVINVTSVKGRIYYPCISAYGVTKHGIETFSDCLRVEMARFGVKVSLVEPGNFSACTAIVKGENYQRLLKARDAMWEAASPEVKETYGKEYFFAQYERLSHLTSSYPNCDPVSDAIEDALANENPAARYLVAGGSGLYDDCILARFINVLPTCVMDYLSTNWMTKGLPKIKALDKTTTK</sequence>
<organism evidence="4 5">
    <name type="scientific">Magallana gigas</name>
    <name type="common">Pacific oyster</name>
    <name type="synonym">Crassostrea gigas</name>
    <dbReference type="NCBI Taxonomy" id="29159"/>
    <lineage>
        <taxon>Eukaryota</taxon>
        <taxon>Metazoa</taxon>
        <taxon>Spiralia</taxon>
        <taxon>Lophotrochozoa</taxon>
        <taxon>Mollusca</taxon>
        <taxon>Bivalvia</taxon>
        <taxon>Autobranchia</taxon>
        <taxon>Pteriomorphia</taxon>
        <taxon>Ostreida</taxon>
        <taxon>Ostreoidea</taxon>
        <taxon>Ostreidae</taxon>
        <taxon>Magallana</taxon>
    </lineage>
</organism>
<dbReference type="PANTHER" id="PTHR43313:SF36">
    <property type="entry name" value="D-BETA-HYDROXYBUTYRATE DEHYDROGENASE, MITOCHONDRIAL"/>
    <property type="match status" value="1"/>
</dbReference>
<dbReference type="SUPFAM" id="SSF51735">
    <property type="entry name" value="NAD(P)-binding Rossmann-fold domains"/>
    <property type="match status" value="1"/>
</dbReference>
<dbReference type="InterPro" id="IPR020904">
    <property type="entry name" value="Sc_DH/Rdtase_CS"/>
</dbReference>
<dbReference type="InterPro" id="IPR002347">
    <property type="entry name" value="SDR_fam"/>
</dbReference>
<dbReference type="PROSITE" id="PS00061">
    <property type="entry name" value="ADH_SHORT"/>
    <property type="match status" value="1"/>
</dbReference>
<dbReference type="PANTHER" id="PTHR43313">
    <property type="entry name" value="SHORT-CHAIN DEHYDROGENASE/REDUCTASE FAMILY 9C"/>
    <property type="match status" value="1"/>
</dbReference>
<dbReference type="Pfam" id="PF00106">
    <property type="entry name" value="adh_short"/>
    <property type="match status" value="1"/>
</dbReference>
<keyword evidence="3" id="KW-1133">Transmembrane helix</keyword>
<keyword evidence="5" id="KW-1185">Reference proteome</keyword>
<reference evidence="4" key="1">
    <citation type="submission" date="2022-08" db="UniProtKB">
        <authorList>
            <consortium name="EnsemblMetazoa"/>
        </authorList>
    </citation>
    <scope>IDENTIFICATION</scope>
    <source>
        <strain evidence="4">05x7-T-G4-1.051#20</strain>
    </source>
</reference>
<dbReference type="EnsemblMetazoa" id="G4578.1">
    <property type="protein sequence ID" value="G4578.1:cds"/>
    <property type="gene ID" value="G4578"/>
</dbReference>